<accession>A0A9E7PAD0</accession>
<name>A0A9E7PAD0_ACIBZ</name>
<dbReference type="Proteomes" id="UP000644140">
    <property type="component" value="Chromosome"/>
</dbReference>
<dbReference type="AlphaFoldDB" id="A0A9E7PAD0"/>
<feature type="transmembrane region" description="Helical" evidence="1">
    <location>
        <begin position="38"/>
        <end position="55"/>
    </location>
</feature>
<feature type="transmembrane region" description="Helical" evidence="1">
    <location>
        <begin position="61"/>
        <end position="78"/>
    </location>
</feature>
<gene>
    <name evidence="2" type="ORF">I9054_020465</name>
</gene>
<proteinExistence type="predicted"/>
<dbReference type="EMBL" id="CP092085">
    <property type="protein sequence ID" value="UUN97665.1"/>
    <property type="molecule type" value="Genomic_DNA"/>
</dbReference>
<organism evidence="2 3">
    <name type="scientific">Acinetobacter bereziniae</name>
    <name type="common">Acinetobacter genomosp. 10</name>
    <dbReference type="NCBI Taxonomy" id="106648"/>
    <lineage>
        <taxon>Bacteria</taxon>
        <taxon>Pseudomonadati</taxon>
        <taxon>Pseudomonadota</taxon>
        <taxon>Gammaproteobacteria</taxon>
        <taxon>Moraxellales</taxon>
        <taxon>Moraxellaceae</taxon>
        <taxon>Acinetobacter</taxon>
    </lineage>
</organism>
<keyword evidence="1" id="KW-0472">Membrane</keyword>
<protein>
    <submittedName>
        <fullName evidence="2">Uncharacterized protein</fullName>
    </submittedName>
</protein>
<sequence>MQSFAKLCSEDNVVQPDQNELFEVLEKQRQQHAEIDRILKIVLPILAFLLCVICANYNWQSTLGTLIILIVAFFAVAIKRMNLYLWLAIIIIYCLIDIYMSYGSIVPAALGRQMGTMLTFTAIVGLSRPYIDGWYSRSKQNF</sequence>
<dbReference type="RefSeq" id="WP_227543966.1">
    <property type="nucleotide sequence ID" value="NZ_BKNL01000029.1"/>
</dbReference>
<evidence type="ECO:0000313" key="3">
    <source>
        <dbReference type="Proteomes" id="UP000644140"/>
    </source>
</evidence>
<evidence type="ECO:0000256" key="1">
    <source>
        <dbReference type="SAM" id="Phobius"/>
    </source>
</evidence>
<keyword evidence="1" id="KW-1133">Transmembrane helix</keyword>
<evidence type="ECO:0000313" key="2">
    <source>
        <dbReference type="EMBL" id="UUN97665.1"/>
    </source>
</evidence>
<feature type="transmembrane region" description="Helical" evidence="1">
    <location>
        <begin position="114"/>
        <end position="131"/>
    </location>
</feature>
<feature type="transmembrane region" description="Helical" evidence="1">
    <location>
        <begin position="83"/>
        <end position="102"/>
    </location>
</feature>
<keyword evidence="1" id="KW-0812">Transmembrane</keyword>
<reference evidence="2" key="1">
    <citation type="submission" date="2022-02" db="EMBL/GenBank/DDBJ databases">
        <title>Characterization of Tn125 harboring carbapenem-resistant Acinetobacter bereziniae clinical isolates.</title>
        <authorList>
            <person name="Wong N.-K."/>
            <person name="Pan Q."/>
        </authorList>
    </citation>
    <scope>NUCLEOTIDE SEQUENCE</scope>
    <source>
        <strain evidence="2">GD03393</strain>
    </source>
</reference>